<feature type="compositionally biased region" description="Low complexity" evidence="6">
    <location>
        <begin position="465"/>
        <end position="474"/>
    </location>
</feature>
<feature type="compositionally biased region" description="Acidic residues" evidence="6">
    <location>
        <begin position="1"/>
        <end position="12"/>
    </location>
</feature>
<organism evidence="8 9">
    <name type="scientific">Streptomyces cyaneofuscatus</name>
    <dbReference type="NCBI Taxonomy" id="66883"/>
    <lineage>
        <taxon>Bacteria</taxon>
        <taxon>Bacillati</taxon>
        <taxon>Actinomycetota</taxon>
        <taxon>Actinomycetes</taxon>
        <taxon>Kitasatosporales</taxon>
        <taxon>Streptomycetaceae</taxon>
        <taxon>Streptomyces</taxon>
    </lineage>
</organism>
<evidence type="ECO:0000256" key="2">
    <source>
        <dbReference type="ARBA" id="ARBA00023015"/>
    </source>
</evidence>
<feature type="compositionally biased region" description="Gly residues" evidence="6">
    <location>
        <begin position="407"/>
        <end position="421"/>
    </location>
</feature>
<keyword evidence="9" id="KW-1185">Reference proteome</keyword>
<dbReference type="EMBL" id="CP109083">
    <property type="protein sequence ID" value="WSB09161.1"/>
    <property type="molecule type" value="Genomic_DNA"/>
</dbReference>
<feature type="compositionally biased region" description="Gly residues" evidence="6">
    <location>
        <begin position="51"/>
        <end position="60"/>
    </location>
</feature>
<dbReference type="Gene3D" id="1.10.10.10">
    <property type="entry name" value="Winged helix-like DNA-binding domain superfamily/Winged helix DNA-binding domain"/>
    <property type="match status" value="1"/>
</dbReference>
<feature type="region of interest" description="Disordered" evidence="6">
    <location>
        <begin position="403"/>
        <end position="428"/>
    </location>
</feature>
<evidence type="ECO:0000259" key="7">
    <source>
        <dbReference type="SMART" id="SM00776"/>
    </source>
</evidence>
<gene>
    <name evidence="8" type="ORF">OG849_18900</name>
</gene>
<evidence type="ECO:0000313" key="8">
    <source>
        <dbReference type="EMBL" id="WSB09161.1"/>
    </source>
</evidence>
<dbReference type="InterPro" id="IPR039425">
    <property type="entry name" value="RNA_pol_sigma-70-like"/>
</dbReference>
<evidence type="ECO:0000256" key="5">
    <source>
        <dbReference type="ARBA" id="ARBA00023163"/>
    </source>
</evidence>
<feature type="compositionally biased region" description="Pro residues" evidence="6">
    <location>
        <begin position="475"/>
        <end position="504"/>
    </location>
</feature>
<evidence type="ECO:0000256" key="3">
    <source>
        <dbReference type="ARBA" id="ARBA00023082"/>
    </source>
</evidence>
<dbReference type="Pfam" id="PF04542">
    <property type="entry name" value="Sigma70_r2"/>
    <property type="match status" value="1"/>
</dbReference>
<feature type="compositionally biased region" description="Low complexity" evidence="6">
    <location>
        <begin position="40"/>
        <end position="50"/>
    </location>
</feature>
<dbReference type="SMART" id="SM00776">
    <property type="entry name" value="NPCBM"/>
    <property type="match status" value="1"/>
</dbReference>
<proteinExistence type="inferred from homology"/>
<keyword evidence="2" id="KW-0805">Transcription regulation</keyword>
<dbReference type="SUPFAM" id="SSF88946">
    <property type="entry name" value="Sigma2 domain of RNA polymerase sigma factors"/>
    <property type="match status" value="1"/>
</dbReference>
<dbReference type="InterPro" id="IPR007627">
    <property type="entry name" value="RNA_pol_sigma70_r2"/>
</dbReference>
<dbReference type="InterPro" id="IPR014284">
    <property type="entry name" value="RNA_pol_sigma-70_dom"/>
</dbReference>
<protein>
    <submittedName>
        <fullName evidence="8">Sigma-70 family RNA polymerase sigma factor</fullName>
    </submittedName>
</protein>
<accession>A0ABZ1EYC7</accession>
<dbReference type="InterPro" id="IPR041916">
    <property type="entry name" value="Anti_sigma_zinc_sf"/>
</dbReference>
<feature type="compositionally biased region" description="Pro residues" evidence="6">
    <location>
        <begin position="514"/>
        <end position="565"/>
    </location>
</feature>
<dbReference type="Proteomes" id="UP001356428">
    <property type="component" value="Chromosome"/>
</dbReference>
<keyword evidence="5" id="KW-0804">Transcription</keyword>
<dbReference type="SUPFAM" id="SSF49785">
    <property type="entry name" value="Galactose-binding domain-like"/>
    <property type="match status" value="1"/>
</dbReference>
<dbReference type="InterPro" id="IPR027383">
    <property type="entry name" value="Znf_put"/>
</dbReference>
<dbReference type="Gene3D" id="1.10.1740.10">
    <property type="match status" value="1"/>
</dbReference>
<dbReference type="InterPro" id="IPR008979">
    <property type="entry name" value="Galactose-bd-like_sf"/>
</dbReference>
<dbReference type="InterPro" id="IPR038637">
    <property type="entry name" value="NPCBM_sf"/>
</dbReference>
<dbReference type="SUPFAM" id="SSF88659">
    <property type="entry name" value="Sigma3 and sigma4 domains of RNA polymerase sigma factors"/>
    <property type="match status" value="1"/>
</dbReference>
<evidence type="ECO:0000313" key="9">
    <source>
        <dbReference type="Proteomes" id="UP001356428"/>
    </source>
</evidence>
<reference evidence="8 9" key="1">
    <citation type="submission" date="2022-10" db="EMBL/GenBank/DDBJ databases">
        <title>The complete genomes of actinobacterial strains from the NBC collection.</title>
        <authorList>
            <person name="Joergensen T.S."/>
            <person name="Alvarez Arevalo M."/>
            <person name="Sterndorff E.B."/>
            <person name="Faurdal D."/>
            <person name="Vuksanovic O."/>
            <person name="Mourched A.-S."/>
            <person name="Charusanti P."/>
            <person name="Shaw S."/>
            <person name="Blin K."/>
            <person name="Weber T."/>
        </authorList>
    </citation>
    <scope>NUCLEOTIDE SEQUENCE [LARGE SCALE GENOMIC DNA]</scope>
    <source>
        <strain evidence="8 9">NBC 01792</strain>
    </source>
</reference>
<dbReference type="PANTHER" id="PTHR43133">
    <property type="entry name" value="RNA POLYMERASE ECF-TYPE SIGMA FACTO"/>
    <property type="match status" value="1"/>
</dbReference>
<feature type="region of interest" description="Disordered" evidence="6">
    <location>
        <begin position="459"/>
        <end position="567"/>
    </location>
</feature>
<dbReference type="Gene3D" id="1.10.10.1320">
    <property type="entry name" value="Anti-sigma factor, zinc-finger domain"/>
    <property type="match status" value="1"/>
</dbReference>
<dbReference type="Pfam" id="PF08305">
    <property type="entry name" value="NPCBM"/>
    <property type="match status" value="1"/>
</dbReference>
<dbReference type="PRINTS" id="PR01217">
    <property type="entry name" value="PRICHEXTENSN"/>
</dbReference>
<keyword evidence="4" id="KW-0238">DNA-binding</keyword>
<feature type="domain" description="Glycosyl hydrolase family 98 putative carbohydrate-binding module" evidence="7">
    <location>
        <begin position="563"/>
        <end position="708"/>
    </location>
</feature>
<feature type="region of interest" description="Disordered" evidence="6">
    <location>
        <begin position="1"/>
        <end position="109"/>
    </location>
</feature>
<dbReference type="InterPro" id="IPR013222">
    <property type="entry name" value="Glyco_hyd_98_carb-bd"/>
</dbReference>
<dbReference type="PANTHER" id="PTHR43133:SF8">
    <property type="entry name" value="RNA POLYMERASE SIGMA FACTOR HI_1459-RELATED"/>
    <property type="match status" value="1"/>
</dbReference>
<dbReference type="Gene3D" id="2.60.120.1060">
    <property type="entry name" value="NPCBM/NEW2 domain"/>
    <property type="match status" value="1"/>
</dbReference>
<dbReference type="InterPro" id="IPR036388">
    <property type="entry name" value="WH-like_DNA-bd_sf"/>
</dbReference>
<evidence type="ECO:0000256" key="1">
    <source>
        <dbReference type="ARBA" id="ARBA00010641"/>
    </source>
</evidence>
<dbReference type="Pfam" id="PF13490">
    <property type="entry name" value="zf-HC2"/>
    <property type="match status" value="1"/>
</dbReference>
<evidence type="ECO:0000256" key="6">
    <source>
        <dbReference type="SAM" id="MobiDB-lite"/>
    </source>
</evidence>
<dbReference type="InterPro" id="IPR013324">
    <property type="entry name" value="RNA_pol_sigma_r3/r4-like"/>
</dbReference>
<comment type="similarity">
    <text evidence="1">Belongs to the sigma-70 factor family. ECF subfamily.</text>
</comment>
<dbReference type="NCBIfam" id="TIGR02937">
    <property type="entry name" value="sigma70-ECF"/>
    <property type="match status" value="1"/>
</dbReference>
<sequence>MSGNEQQEEPLDEIAAAGGVTKADGMSSGQVPAQAGRGPSDGAVSSDRSGSSGGSDGEVAGGTVLPGPWPSVAEAEAGDHPGSGDNASGGVGAYAVPSQREGRVGSPDTGLSDAQLIEGMREGDNLAYDELFRRHSGAVRRYARTCCRDGHTADDLTAEVFARTLQAVRGGKGPQEAVRAYLMTAVRHVAAAWTKSAKREHLVDDFAVFAAQASRTSELTDDDTLDLGADVLAMHEAEQSMAMEAFRSLPERWQAVLWHTTVEEESPSEIAPLFGLTANATAVLASRAREGLKQAYLQAHVSQALTTGGDCAQYADRLGAYARGGLRMRAERGLRKHLDECAKCRVAAGELQHVNAGIPALLPIAVIGWFAAGYSLKAAGVVAGGAAGAAGAGAAAAATGSGTTGAAAGGAAGGSSSGAAGGAASEGLGAPAKAGIAAAVAVAAAAGLVWALVGDDQPKPEAKAVAKPPAVAPEVPVPEPPAAEPEPPAAPAPDPVPPASPDPAPEPEPEPEPEPPAPEPEPTPPPSAEPTPSPEPPEPAPPAPSPPPPPQPTPSPKPPPPPPAPTVYQVNELAYSLLGDHTEPEVVTGRSSWIWQRTNVAIAGTRYAHGVTVHARSSVTIQLNRPCTRYEAMVGVDDLTMGLGAVRFSVYNGDGARLWRSPVVEGGAPAVPVSVGIAGQSSIRLVVEPEGPLGGVALADWADSRISCA</sequence>
<keyword evidence="3" id="KW-0731">Sigma factor</keyword>
<dbReference type="InterPro" id="IPR013325">
    <property type="entry name" value="RNA_pol_sigma_r2"/>
</dbReference>
<evidence type="ECO:0000256" key="4">
    <source>
        <dbReference type="ARBA" id="ARBA00023125"/>
    </source>
</evidence>
<name>A0ABZ1EYC7_9ACTN</name>
<dbReference type="RefSeq" id="WP_326704549.1">
    <property type="nucleotide sequence ID" value="NZ_CP109083.1"/>
</dbReference>